<dbReference type="PhylomeDB" id="A0A0G4EPK4"/>
<dbReference type="EMBL" id="CDMY01000279">
    <property type="protein sequence ID" value="CEL99369.1"/>
    <property type="molecule type" value="Genomic_DNA"/>
</dbReference>
<evidence type="ECO:0000313" key="2">
    <source>
        <dbReference type="Proteomes" id="UP000041254"/>
    </source>
</evidence>
<proteinExistence type="predicted"/>
<reference evidence="1 2" key="1">
    <citation type="submission" date="2014-11" db="EMBL/GenBank/DDBJ databases">
        <authorList>
            <person name="Zhu J."/>
            <person name="Qi W."/>
            <person name="Song R."/>
        </authorList>
    </citation>
    <scope>NUCLEOTIDE SEQUENCE [LARGE SCALE GENOMIC DNA]</scope>
</reference>
<keyword evidence="2" id="KW-1185">Reference proteome</keyword>
<dbReference type="InParanoid" id="A0A0G4EPK4"/>
<protein>
    <submittedName>
        <fullName evidence="1">Uncharacterized protein</fullName>
    </submittedName>
</protein>
<gene>
    <name evidence="1" type="ORF">Vbra_2990</name>
</gene>
<dbReference type="AlphaFoldDB" id="A0A0G4EPK4"/>
<evidence type="ECO:0000313" key="1">
    <source>
        <dbReference type="EMBL" id="CEL99369.1"/>
    </source>
</evidence>
<accession>A0A0G4EPK4</accession>
<name>A0A0G4EPK4_VITBC</name>
<organism evidence="1 2">
    <name type="scientific">Vitrella brassicaformis (strain CCMP3155)</name>
    <dbReference type="NCBI Taxonomy" id="1169540"/>
    <lineage>
        <taxon>Eukaryota</taxon>
        <taxon>Sar</taxon>
        <taxon>Alveolata</taxon>
        <taxon>Colpodellida</taxon>
        <taxon>Vitrellaceae</taxon>
        <taxon>Vitrella</taxon>
    </lineage>
</organism>
<sequence>MNGLVEPSLRVRFAEDGEGDEPIVVQESVAQQFGYFKKVLDHGEFQEAQQREVCIKEVSRAVGVVVLQPELDIVDSLTKDNLLDAMIALDYLQFAIHEIFTKNSTQGLLWLVQRKVVVEGWLADQHLAAAILDSFGRYACVACFIHQHKDVRRCLSPYVVKKPSVIREQWRRCVRGEEADDAAKAAVMLMHNMGVGLSYKDMALSPQELGEFLIAATGSSSLAAAQAAVFEKTIFTFSSVATVSPFANSQQESVTCLGLSIKCLGLPHPSSETQESPTTSQTNLLPPFSAIHDGNVKLVDVAA</sequence>
<dbReference type="VEuPathDB" id="CryptoDB:Vbra_2990"/>
<dbReference type="Proteomes" id="UP000041254">
    <property type="component" value="Unassembled WGS sequence"/>
</dbReference>